<protein>
    <submittedName>
        <fullName evidence="1">Uncharacterized protein</fullName>
    </submittedName>
</protein>
<dbReference type="EMBL" id="MK500505">
    <property type="protein sequence ID" value="QBK90970.1"/>
    <property type="molecule type" value="Genomic_DNA"/>
</dbReference>
<accession>A0A481Z7A7</accession>
<proteinExistence type="predicted"/>
<reference evidence="1" key="1">
    <citation type="journal article" date="2019" name="MBio">
        <title>Virus Genomes from Deep Sea Sediments Expand the Ocean Megavirome and Support Independent Origins of Viral Gigantism.</title>
        <authorList>
            <person name="Backstrom D."/>
            <person name="Yutin N."/>
            <person name="Jorgensen S.L."/>
            <person name="Dharamshi J."/>
            <person name="Homa F."/>
            <person name="Zaremba-Niedwiedzka K."/>
            <person name="Spang A."/>
            <person name="Wolf Y.I."/>
            <person name="Koonin E.V."/>
            <person name="Ettema T.J."/>
        </authorList>
    </citation>
    <scope>NUCLEOTIDE SEQUENCE</scope>
</reference>
<name>A0A481Z7A7_9VIRU</name>
<gene>
    <name evidence="1" type="ORF">LCPAC201_02710</name>
</gene>
<sequence>MKHLHENEKLEKKRLYDQEISQLEKSLFNATAKLQNATNQKEIEMLLRISELEALILRSS</sequence>
<organism evidence="1">
    <name type="scientific">Pithovirus LCPAC201</name>
    <dbReference type="NCBI Taxonomy" id="2506591"/>
    <lineage>
        <taxon>Viruses</taxon>
        <taxon>Pithoviruses</taxon>
    </lineage>
</organism>
<evidence type="ECO:0000313" key="1">
    <source>
        <dbReference type="EMBL" id="QBK90970.1"/>
    </source>
</evidence>